<comment type="caution">
    <text evidence="10">The sequence shown here is derived from an EMBL/GenBank/DDBJ whole genome shotgun (WGS) entry which is preliminary data.</text>
</comment>
<reference evidence="11" key="1">
    <citation type="journal article" date="2019" name="Int. J. Syst. Evol. Microbiol.">
        <title>The Global Catalogue of Microorganisms (GCM) 10K type strain sequencing project: providing services to taxonomists for standard genome sequencing and annotation.</title>
        <authorList>
            <consortium name="The Broad Institute Genomics Platform"/>
            <consortium name="The Broad Institute Genome Sequencing Center for Infectious Disease"/>
            <person name="Wu L."/>
            <person name="Ma J."/>
        </authorList>
    </citation>
    <scope>NUCLEOTIDE SEQUENCE [LARGE SCALE GENOMIC DNA]</scope>
    <source>
        <strain evidence="11">NBRC 112502</strain>
    </source>
</reference>
<feature type="transmembrane region" description="Helical" evidence="8">
    <location>
        <begin position="263"/>
        <end position="284"/>
    </location>
</feature>
<dbReference type="NCBIfam" id="TIGR00711">
    <property type="entry name" value="efflux_EmrB"/>
    <property type="match status" value="1"/>
</dbReference>
<evidence type="ECO:0000313" key="10">
    <source>
        <dbReference type="EMBL" id="GLR66329.1"/>
    </source>
</evidence>
<accession>A0ABQ6A880</accession>
<evidence type="ECO:0000256" key="3">
    <source>
        <dbReference type="ARBA" id="ARBA00022448"/>
    </source>
</evidence>
<dbReference type="InterPro" id="IPR011701">
    <property type="entry name" value="MFS"/>
</dbReference>
<dbReference type="PRINTS" id="PR01036">
    <property type="entry name" value="TCRTETB"/>
</dbReference>
<dbReference type="Proteomes" id="UP001156641">
    <property type="component" value="Unassembled WGS sequence"/>
</dbReference>
<name>A0ABQ6A880_9PROT</name>
<dbReference type="InterPro" id="IPR020846">
    <property type="entry name" value="MFS_dom"/>
</dbReference>
<evidence type="ECO:0000256" key="1">
    <source>
        <dbReference type="ARBA" id="ARBA00004651"/>
    </source>
</evidence>
<gene>
    <name evidence="10" type="ORF">GCM10010909_10090</name>
</gene>
<feature type="transmembrane region" description="Helical" evidence="8">
    <location>
        <begin position="134"/>
        <end position="155"/>
    </location>
</feature>
<feature type="transmembrane region" description="Helical" evidence="8">
    <location>
        <begin position="357"/>
        <end position="377"/>
    </location>
</feature>
<dbReference type="Gene3D" id="1.20.1720.10">
    <property type="entry name" value="Multidrug resistance protein D"/>
    <property type="match status" value="1"/>
</dbReference>
<dbReference type="CDD" id="cd17503">
    <property type="entry name" value="MFS_LmrB_MDR_like"/>
    <property type="match status" value="1"/>
</dbReference>
<dbReference type="RefSeq" id="WP_284257007.1">
    <property type="nucleotide sequence ID" value="NZ_BSOS01000013.1"/>
</dbReference>
<feature type="transmembrane region" description="Helical" evidence="8">
    <location>
        <begin position="47"/>
        <end position="68"/>
    </location>
</feature>
<evidence type="ECO:0000256" key="8">
    <source>
        <dbReference type="SAM" id="Phobius"/>
    </source>
</evidence>
<evidence type="ECO:0000256" key="7">
    <source>
        <dbReference type="ARBA" id="ARBA00023136"/>
    </source>
</evidence>
<feature type="transmembrane region" description="Helical" evidence="8">
    <location>
        <begin position="75"/>
        <end position="94"/>
    </location>
</feature>
<sequence length="503" mass="53619">MPKAIRAILTVAIMLAAFMQTLDTTIANVALPYMQGSMSASQDEINWVLTSYLVAAAIMTAPTGFLAARFGTSRVFVMAIIGFTLSSALCGMARSLDEIVFFRLLQGMCGAALVPLSQSVLFDIYPVEQRASAIAMWGTGVMTGPVIGPIIGGWLTQNYSWRWVFYLNIPFGIAAAIGLIVFLKDAPRSRTLRLDWIGFASLSLAIGAFQTLLDRGETLDWFSSHEIIIETCLAGLGLYIFLVQTALSPKPFLSPAMFADTNFVVGIILIAVNGLIMFATLALLSPYLEELMNYPGLTAGIVLAPRGVGIILASIVSARLLARTGARPLVAFGLLTGVYALYQIISWTPDISESSVLIAGFIQGISIGFTAMPLNISTFSTLPAALRTEATGIFALMRNIGSALGISVTGAILESGIQANHAILAANVTPFNRNLQSGAAAHFWNAATSQGAAALDGVITRQASIIAYNDDFRLMLMLIAASVPLAWLLRPERPVITISAHAE</sequence>
<feature type="transmembrane region" description="Helical" evidence="8">
    <location>
        <begin position="100"/>
        <end position="122"/>
    </location>
</feature>
<comment type="subcellular location">
    <subcellularLocation>
        <location evidence="1">Cell membrane</location>
        <topology evidence="1">Multi-pass membrane protein</topology>
    </subcellularLocation>
</comment>
<dbReference type="InterPro" id="IPR036259">
    <property type="entry name" value="MFS_trans_sf"/>
</dbReference>
<protein>
    <submittedName>
        <fullName evidence="10">EmrB/QacA family drug resistance transporter</fullName>
    </submittedName>
</protein>
<dbReference type="PANTHER" id="PTHR42718:SF9">
    <property type="entry name" value="MAJOR FACILITATOR SUPERFAMILY MULTIDRUG TRANSPORTER MFSC"/>
    <property type="match status" value="1"/>
</dbReference>
<evidence type="ECO:0000256" key="6">
    <source>
        <dbReference type="ARBA" id="ARBA00022989"/>
    </source>
</evidence>
<feature type="transmembrane region" description="Helical" evidence="8">
    <location>
        <begin position="296"/>
        <end position="316"/>
    </location>
</feature>
<dbReference type="Gene3D" id="1.20.1250.20">
    <property type="entry name" value="MFS general substrate transporter like domains"/>
    <property type="match status" value="1"/>
</dbReference>
<keyword evidence="3" id="KW-0813">Transport</keyword>
<keyword evidence="5 8" id="KW-0812">Transmembrane</keyword>
<feature type="domain" description="Major facilitator superfamily (MFS) profile" evidence="9">
    <location>
        <begin position="9"/>
        <end position="494"/>
    </location>
</feature>
<feature type="transmembrane region" description="Helical" evidence="8">
    <location>
        <begin position="225"/>
        <end position="242"/>
    </location>
</feature>
<evidence type="ECO:0000256" key="5">
    <source>
        <dbReference type="ARBA" id="ARBA00022692"/>
    </source>
</evidence>
<dbReference type="InterPro" id="IPR004638">
    <property type="entry name" value="EmrB-like"/>
</dbReference>
<dbReference type="Pfam" id="PF07690">
    <property type="entry name" value="MFS_1"/>
    <property type="match status" value="1"/>
</dbReference>
<feature type="transmembrane region" description="Helical" evidence="8">
    <location>
        <begin position="328"/>
        <end position="345"/>
    </location>
</feature>
<keyword evidence="4" id="KW-1003">Cell membrane</keyword>
<dbReference type="PROSITE" id="PS50850">
    <property type="entry name" value="MFS"/>
    <property type="match status" value="1"/>
</dbReference>
<dbReference type="PANTHER" id="PTHR42718">
    <property type="entry name" value="MAJOR FACILITATOR SUPERFAMILY MULTIDRUG TRANSPORTER MFSC"/>
    <property type="match status" value="1"/>
</dbReference>
<comment type="similarity">
    <text evidence="2">Belongs to the major facilitator superfamily. EmrB family.</text>
</comment>
<keyword evidence="11" id="KW-1185">Reference proteome</keyword>
<evidence type="ECO:0000313" key="11">
    <source>
        <dbReference type="Proteomes" id="UP001156641"/>
    </source>
</evidence>
<dbReference type="EMBL" id="BSOS01000013">
    <property type="protein sequence ID" value="GLR66329.1"/>
    <property type="molecule type" value="Genomic_DNA"/>
</dbReference>
<proteinExistence type="inferred from homology"/>
<evidence type="ECO:0000256" key="2">
    <source>
        <dbReference type="ARBA" id="ARBA00008537"/>
    </source>
</evidence>
<feature type="transmembrane region" description="Helical" evidence="8">
    <location>
        <begin position="194"/>
        <end position="213"/>
    </location>
</feature>
<organism evidence="10 11">
    <name type="scientific">Acidocella aquatica</name>
    <dbReference type="NCBI Taxonomy" id="1922313"/>
    <lineage>
        <taxon>Bacteria</taxon>
        <taxon>Pseudomonadati</taxon>
        <taxon>Pseudomonadota</taxon>
        <taxon>Alphaproteobacteria</taxon>
        <taxon>Acetobacterales</taxon>
        <taxon>Acidocellaceae</taxon>
        <taxon>Acidocella</taxon>
    </lineage>
</organism>
<feature type="transmembrane region" description="Helical" evidence="8">
    <location>
        <begin position="161"/>
        <end position="182"/>
    </location>
</feature>
<evidence type="ECO:0000259" key="9">
    <source>
        <dbReference type="PROSITE" id="PS50850"/>
    </source>
</evidence>
<dbReference type="SUPFAM" id="SSF103473">
    <property type="entry name" value="MFS general substrate transporter"/>
    <property type="match status" value="1"/>
</dbReference>
<keyword evidence="6 8" id="KW-1133">Transmembrane helix</keyword>
<keyword evidence="7 8" id="KW-0472">Membrane</keyword>
<evidence type="ECO:0000256" key="4">
    <source>
        <dbReference type="ARBA" id="ARBA00022475"/>
    </source>
</evidence>